<evidence type="ECO:0000313" key="1">
    <source>
        <dbReference type="EMBL" id="AIF82288.1"/>
    </source>
</evidence>
<protein>
    <submittedName>
        <fullName evidence="1">Uncharacterized protein</fullName>
    </submittedName>
</protein>
<name>A0A075MM18_9ARCH</name>
<evidence type="ECO:0000313" key="2">
    <source>
        <dbReference type="Proteomes" id="UP000028194"/>
    </source>
</evidence>
<dbReference type="AlphaFoldDB" id="A0A075MM18"/>
<dbReference type="HOGENOM" id="CLU_2257225_0_0_2"/>
<dbReference type="EMBL" id="CP007174">
    <property type="protein sequence ID" value="AIF82288.1"/>
    <property type="molecule type" value="Genomic_DNA"/>
</dbReference>
<reference evidence="1 2" key="1">
    <citation type="journal article" date="2014" name="PLoS ONE">
        <title>Genome Sequence of Candidatus Nitrososphaera evergladensis from Group I.1b Enriched from Everglades Soil Reveals Novel Genomic Features of the Ammonia-Oxidizing Archaea.</title>
        <authorList>
            <person name="Zhalnina K.V."/>
            <person name="Dias R."/>
            <person name="Leonard M.T."/>
            <person name="Dorr de Quadros P."/>
            <person name="Camargo F.A."/>
            <person name="Drew J.C."/>
            <person name="Farmerie W.G."/>
            <person name="Daroub S.H."/>
            <person name="Triplett E.W."/>
        </authorList>
    </citation>
    <scope>NUCLEOTIDE SEQUENCE [LARGE SCALE GENOMIC DNA]</scope>
    <source>
        <strain evidence="1 2">SR1</strain>
    </source>
</reference>
<organism evidence="1 2">
    <name type="scientific">Candidatus Nitrososphaera evergladensis SR1</name>
    <dbReference type="NCBI Taxonomy" id="1459636"/>
    <lineage>
        <taxon>Archaea</taxon>
        <taxon>Nitrososphaerota</taxon>
        <taxon>Nitrososphaeria</taxon>
        <taxon>Nitrososphaerales</taxon>
        <taxon>Nitrososphaeraceae</taxon>
        <taxon>Nitrososphaera</taxon>
    </lineage>
</organism>
<dbReference type="Proteomes" id="UP000028194">
    <property type="component" value="Chromosome"/>
</dbReference>
<proteinExistence type="predicted"/>
<accession>A0A075MM18</accession>
<sequence length="103" mass="12259">MMLLGREPRLYFIPTCSKISDDPVLGSITKLIEFFYIMITDTKMQKKRRPYLVLSPASPQHCTMSRDRTIGLRKYSHPKVCLLLQHLWMDDEVSKENDDRQWR</sequence>
<dbReference type="KEGG" id="nev:NTE_00206"/>
<gene>
    <name evidence="1" type="ORF">NTE_00206</name>
</gene>
<keyword evidence="2" id="KW-1185">Reference proteome</keyword>